<dbReference type="Proteomes" id="UP000000702">
    <property type="component" value="Unassembled WGS sequence"/>
</dbReference>
<dbReference type="AlphaFoldDB" id="F9WDH7"/>
<gene>
    <name evidence="2" type="ORF">TCIL3000_0_58600</name>
</gene>
<proteinExistence type="predicted"/>
<reference evidence="2 3" key="2">
    <citation type="journal article" date="2012" name="Proc. Natl. Acad. Sci. U.S.A.">
        <title>Antigenic diversity is generated by distinct evolutionary mechanisms in African trypanosome species.</title>
        <authorList>
            <person name="Jackson A.P."/>
            <person name="Berry A."/>
            <person name="Aslett M."/>
            <person name="Allison H.C."/>
            <person name="Burton P."/>
            <person name="Vavrova-Anderson J."/>
            <person name="Brown R."/>
            <person name="Browne H."/>
            <person name="Corton N."/>
            <person name="Hauser H."/>
            <person name="Gamble J."/>
            <person name="Gilderthorp R."/>
            <person name="Marcello L."/>
            <person name="McQuillan J."/>
            <person name="Otto T.D."/>
            <person name="Quail M.A."/>
            <person name="Sanders M.J."/>
            <person name="van Tonder A."/>
            <person name="Ginger M.L."/>
            <person name="Field M.C."/>
            <person name="Barry J.D."/>
            <person name="Hertz-Fowler C."/>
            <person name="Berriman M."/>
        </authorList>
    </citation>
    <scope>NUCLEOTIDE SEQUENCE [LARGE SCALE GENOMIC DNA]</scope>
    <source>
        <strain evidence="2 3">IL3000</strain>
    </source>
</reference>
<keyword evidence="1" id="KW-0472">Membrane</keyword>
<dbReference type="VEuPathDB" id="TriTrypDB:TcIL3000_0_58600"/>
<protein>
    <submittedName>
        <fullName evidence="2">WGS project CAEQ00000000 data, annotated contig 2365</fullName>
    </submittedName>
</protein>
<sequence>MVTHRMCPFNVFSYYGTRFFFILMLNWFITFFHFSQPLNFRNMDVVEKFLSLRREGRGEEAYRMLAPGAAMGCPWGGMHYGENVRNFLKDEARFTRKGYLDPVSIEKIDENTFQRKFRWDRGMYEYGNSGFKGLGILPMWREIYFVDEKGIRLVTANKQLKNRSLLGFFGF</sequence>
<keyword evidence="1" id="KW-0812">Transmembrane</keyword>
<comment type="caution">
    <text evidence="2">The sequence shown here is derived from an EMBL/GenBank/DDBJ whole genome shotgun (WGS) entry which is preliminary data.</text>
</comment>
<accession>F9WDH7</accession>
<reference evidence="3" key="1">
    <citation type="submission" date="2011-07" db="EMBL/GenBank/DDBJ databases">
        <title>Divergent evolution of antigenic variation in African trypanosomes.</title>
        <authorList>
            <person name="Jackson A.P."/>
            <person name="Berry A."/>
            <person name="Allison H.C."/>
            <person name="Burton P."/>
            <person name="Anderson J."/>
            <person name="Aslett M."/>
            <person name="Brown R."/>
            <person name="Corton N."/>
            <person name="Harris D."/>
            <person name="Hauser H."/>
            <person name="Gamble J."/>
            <person name="Gilderthorp R."/>
            <person name="McQuillan J."/>
            <person name="Quail M.A."/>
            <person name="Sanders M."/>
            <person name="Van Tonder A."/>
            <person name="Ginger M.L."/>
            <person name="Donelson J.E."/>
            <person name="Field M.C."/>
            <person name="Barry J.D."/>
            <person name="Berriman M."/>
            <person name="Hertz-Fowler C."/>
        </authorList>
    </citation>
    <scope>NUCLEOTIDE SEQUENCE [LARGE SCALE GENOMIC DNA]</scope>
    <source>
        <strain evidence="3">IL3000</strain>
    </source>
</reference>
<evidence type="ECO:0000313" key="2">
    <source>
        <dbReference type="EMBL" id="CCD15330.1"/>
    </source>
</evidence>
<dbReference type="EMBL" id="CAEQ01001870">
    <property type="protein sequence ID" value="CCD15330.1"/>
    <property type="molecule type" value="Genomic_DNA"/>
</dbReference>
<organism evidence="2 3">
    <name type="scientific">Trypanosoma congolense (strain IL3000)</name>
    <dbReference type="NCBI Taxonomy" id="1068625"/>
    <lineage>
        <taxon>Eukaryota</taxon>
        <taxon>Discoba</taxon>
        <taxon>Euglenozoa</taxon>
        <taxon>Kinetoplastea</taxon>
        <taxon>Metakinetoplastina</taxon>
        <taxon>Trypanosomatida</taxon>
        <taxon>Trypanosomatidae</taxon>
        <taxon>Trypanosoma</taxon>
        <taxon>Nannomonas</taxon>
    </lineage>
</organism>
<keyword evidence="3" id="KW-1185">Reference proteome</keyword>
<dbReference type="OMA" id="WREIYFV"/>
<evidence type="ECO:0000313" key="3">
    <source>
        <dbReference type="Proteomes" id="UP000000702"/>
    </source>
</evidence>
<evidence type="ECO:0000256" key="1">
    <source>
        <dbReference type="SAM" id="Phobius"/>
    </source>
</evidence>
<keyword evidence="1" id="KW-1133">Transmembrane helix</keyword>
<feature type="transmembrane region" description="Helical" evidence="1">
    <location>
        <begin position="12"/>
        <end position="34"/>
    </location>
</feature>
<name>F9WDH7_TRYCI</name>